<feature type="region of interest" description="Disordered" evidence="1">
    <location>
        <begin position="113"/>
        <end position="343"/>
    </location>
</feature>
<dbReference type="GO" id="GO:0070197">
    <property type="term" value="P:meiotic attachment of telomere to nuclear envelope"/>
    <property type="evidence" value="ECO:0007669"/>
    <property type="project" value="TreeGrafter"/>
</dbReference>
<dbReference type="EMBL" id="JBAMIC010000001">
    <property type="protein sequence ID" value="KAK7115772.1"/>
    <property type="molecule type" value="Genomic_DNA"/>
</dbReference>
<dbReference type="Pfam" id="PF15101">
    <property type="entry name" value="TERB2"/>
    <property type="match status" value="1"/>
</dbReference>
<accession>A0AAN9GNZ4</accession>
<gene>
    <name evidence="2" type="ORF">V1264_001587</name>
</gene>
<keyword evidence="3" id="KW-1185">Reference proteome</keyword>
<proteinExistence type="predicted"/>
<reference evidence="2 3" key="1">
    <citation type="submission" date="2024-02" db="EMBL/GenBank/DDBJ databases">
        <title>Chromosome-scale genome assembly of the rough periwinkle Littorina saxatilis.</title>
        <authorList>
            <person name="De Jode A."/>
            <person name="Faria R."/>
            <person name="Formenti G."/>
            <person name="Sims Y."/>
            <person name="Smith T.P."/>
            <person name="Tracey A."/>
            <person name="Wood J.M.D."/>
            <person name="Zagrodzka Z.B."/>
            <person name="Johannesson K."/>
            <person name="Butlin R.K."/>
            <person name="Leder E.H."/>
        </authorList>
    </citation>
    <scope>NUCLEOTIDE SEQUENCE [LARGE SCALE GENOMIC DNA]</scope>
    <source>
        <strain evidence="2">Snail1</strain>
        <tissue evidence="2">Muscle</tissue>
    </source>
</reference>
<dbReference type="PANTHER" id="PTHR35345">
    <property type="entry name" value="TELOMERE REPEATS-BINDING BOUQUET FORMATION PROTEIN 2"/>
    <property type="match status" value="1"/>
</dbReference>
<dbReference type="PANTHER" id="PTHR35345:SF1">
    <property type="entry name" value="TELOMERE REPEATS-BINDING BOUQUET FORMATION PROTEIN 2"/>
    <property type="match status" value="1"/>
</dbReference>
<evidence type="ECO:0000313" key="3">
    <source>
        <dbReference type="Proteomes" id="UP001374579"/>
    </source>
</evidence>
<sequence length="390" mass="42229">MFKDLSAWFSSSVDGQTKILWKDNGGREADFDTAEFIFSSDSTCPDTESVFSSHAYESEHLAVFHSRYVYDSVRAGDRSTVVLGKYFLPPQDIVALVKKQMLLCWDTPIPGRLNQPSTQSSSTAQPHRPITTSTRQPSSSATHQKSASPPPAQNPAPACRSLRSPNQRASRSSAQRSSPRQQDATSADRPSLRSDSPRGMGAVSRTRRPNQDSGVGSASTQNQASEGKGTSIQDHHRREAQRQQNGSSEKHTNTQPPSHKRPANASSSSHSPAKRSTESQDQNVGPTQRGTRNVTNRLAVDKNLSQSPGKIKRIETTTGGEGIGGTCTNQRNTTAGQGDRREASSRCVGSTDTAVYHIKDLSKVGVHELTDFIPGKDGASIFKKTVDLQA</sequence>
<dbReference type="AlphaFoldDB" id="A0AAN9GNZ4"/>
<feature type="compositionally biased region" description="Polar residues" evidence="1">
    <location>
        <begin position="130"/>
        <end position="145"/>
    </location>
</feature>
<feature type="compositionally biased region" description="Low complexity" evidence="1">
    <location>
        <begin position="155"/>
        <end position="182"/>
    </location>
</feature>
<feature type="compositionally biased region" description="Polar residues" evidence="1">
    <location>
        <begin position="211"/>
        <end position="232"/>
    </location>
</feature>
<feature type="compositionally biased region" description="Polar residues" evidence="1">
    <location>
        <begin position="242"/>
        <end position="257"/>
    </location>
</feature>
<evidence type="ECO:0000313" key="2">
    <source>
        <dbReference type="EMBL" id="KAK7115772.1"/>
    </source>
</evidence>
<comment type="caution">
    <text evidence="2">The sequence shown here is derived from an EMBL/GenBank/DDBJ whole genome shotgun (WGS) entry which is preliminary data.</text>
</comment>
<dbReference type="GO" id="GO:0005637">
    <property type="term" value="C:nuclear inner membrane"/>
    <property type="evidence" value="ECO:0007669"/>
    <property type="project" value="TreeGrafter"/>
</dbReference>
<dbReference type="Proteomes" id="UP001374579">
    <property type="component" value="Unassembled WGS sequence"/>
</dbReference>
<feature type="compositionally biased region" description="Polar residues" evidence="1">
    <location>
        <begin position="279"/>
        <end position="296"/>
    </location>
</feature>
<protein>
    <submittedName>
        <fullName evidence="2">Uncharacterized protein</fullName>
    </submittedName>
</protein>
<evidence type="ECO:0000256" key="1">
    <source>
        <dbReference type="SAM" id="MobiDB-lite"/>
    </source>
</evidence>
<feature type="compositionally biased region" description="Low complexity" evidence="1">
    <location>
        <begin position="115"/>
        <end position="126"/>
    </location>
</feature>
<organism evidence="2 3">
    <name type="scientific">Littorina saxatilis</name>
    <dbReference type="NCBI Taxonomy" id="31220"/>
    <lineage>
        <taxon>Eukaryota</taxon>
        <taxon>Metazoa</taxon>
        <taxon>Spiralia</taxon>
        <taxon>Lophotrochozoa</taxon>
        <taxon>Mollusca</taxon>
        <taxon>Gastropoda</taxon>
        <taxon>Caenogastropoda</taxon>
        <taxon>Littorinimorpha</taxon>
        <taxon>Littorinoidea</taxon>
        <taxon>Littorinidae</taxon>
        <taxon>Littorina</taxon>
    </lineage>
</organism>
<dbReference type="GO" id="GO:0007129">
    <property type="term" value="P:homologous chromosome pairing at meiosis"/>
    <property type="evidence" value="ECO:0007669"/>
    <property type="project" value="TreeGrafter"/>
</dbReference>
<name>A0AAN9GNZ4_9CAEN</name>
<dbReference type="InterPro" id="IPR028065">
    <property type="entry name" value="TERB2"/>
</dbReference>